<gene>
    <name evidence="1" type="ORF">D4739_00220</name>
</gene>
<reference evidence="2" key="1">
    <citation type="submission" date="2018-09" db="EMBL/GenBank/DDBJ databases">
        <authorList>
            <person name="Zhu H."/>
        </authorList>
    </citation>
    <scope>NUCLEOTIDE SEQUENCE [LARGE SCALE GENOMIC DNA]</scope>
    <source>
        <strain evidence="2">K1W22B-1</strain>
    </source>
</reference>
<keyword evidence="2" id="KW-1185">Reference proteome</keyword>
<protein>
    <submittedName>
        <fullName evidence="1">Uncharacterized protein</fullName>
    </submittedName>
</protein>
<evidence type="ECO:0000313" key="2">
    <source>
        <dbReference type="Proteomes" id="UP000276542"/>
    </source>
</evidence>
<accession>A0A3A5H4L5</accession>
<name>A0A3A5H4L5_9ACTN</name>
<dbReference type="EMBL" id="QYRP01000002">
    <property type="protein sequence ID" value="RJS44818.1"/>
    <property type="molecule type" value="Genomic_DNA"/>
</dbReference>
<dbReference type="Proteomes" id="UP000276542">
    <property type="component" value="Unassembled WGS sequence"/>
</dbReference>
<sequence>MLEARPWSRRFAPAAALAVAAMVIAAIVFAVSAARQSSQDPVGSANPVVTLSPPEAVRGAQVEVTVVGLDDFSGAEVDLTVATVDASSEQGVGSDRIQIDDGGRLSTTITVPNSLGHETQVAPGEYRLVFGVKGTQRLRFDHPVHVVAAQIGETYVYVPTYGCLDYTRFDGRLWKLDGGDVKVPIPGSTFALASRDRATYTAPDGGTATFRVADPEAFDPETFSCPGADDSSVYAPPVRTTTTLGAPTELPAIASLKDSWMYDNGVVHHEYRLAGPANADTATPEALAANPRSLAVHPATYLTVDFNPGVGKFEVPADPAFSNIETVDVHGVMGQLTTMKNGLGVIRLDWVDVAGNYRTVMVDRLKTSDGLSGLSAQQILAVGRSVM</sequence>
<evidence type="ECO:0000313" key="1">
    <source>
        <dbReference type="EMBL" id="RJS44818.1"/>
    </source>
</evidence>
<organism evidence="1 2">
    <name type="scientific">Nocardioides cavernaquae</name>
    <dbReference type="NCBI Taxonomy" id="2321396"/>
    <lineage>
        <taxon>Bacteria</taxon>
        <taxon>Bacillati</taxon>
        <taxon>Actinomycetota</taxon>
        <taxon>Actinomycetes</taxon>
        <taxon>Propionibacteriales</taxon>
        <taxon>Nocardioidaceae</taxon>
        <taxon>Nocardioides</taxon>
    </lineage>
</organism>
<proteinExistence type="predicted"/>
<dbReference type="AlphaFoldDB" id="A0A3A5H4L5"/>
<comment type="caution">
    <text evidence="1">The sequence shown here is derived from an EMBL/GenBank/DDBJ whole genome shotgun (WGS) entry which is preliminary data.</text>
</comment>